<dbReference type="Ensembl" id="ENSMPUT00000008510.1">
    <property type="protein sequence ID" value="ENSMPUP00000008375.1"/>
    <property type="gene ID" value="ENSMPUG00000008439.1"/>
</dbReference>
<dbReference type="HOGENOM" id="CLU_734776_0_0_1"/>
<evidence type="ECO:0000313" key="2">
    <source>
        <dbReference type="Ensembl" id="ENSMPUP00000008375.1"/>
    </source>
</evidence>
<accession>M3YAL8</accession>
<feature type="compositionally biased region" description="Acidic residues" evidence="1">
    <location>
        <begin position="140"/>
        <end position="155"/>
    </location>
</feature>
<organism evidence="2">
    <name type="scientific">Mustela putorius furo</name>
    <name type="common">European domestic ferret</name>
    <name type="synonym">Mustela furo</name>
    <dbReference type="NCBI Taxonomy" id="9669"/>
    <lineage>
        <taxon>Eukaryota</taxon>
        <taxon>Metazoa</taxon>
        <taxon>Chordata</taxon>
        <taxon>Craniata</taxon>
        <taxon>Vertebrata</taxon>
        <taxon>Euteleostomi</taxon>
        <taxon>Mammalia</taxon>
        <taxon>Eutheria</taxon>
        <taxon>Laurasiatheria</taxon>
        <taxon>Carnivora</taxon>
        <taxon>Caniformia</taxon>
        <taxon>Musteloidea</taxon>
        <taxon>Mustelidae</taxon>
        <taxon>Mustelinae</taxon>
        <taxon>Mustela</taxon>
    </lineage>
</organism>
<name>M3YAL8_MUSPF</name>
<dbReference type="InParanoid" id="M3YAL8"/>
<feature type="region of interest" description="Disordered" evidence="1">
    <location>
        <begin position="117"/>
        <end position="160"/>
    </location>
</feature>
<sequence>RAQRCCHGSWRRADPSQAHRSLPRSGVWVAQVEGEAAHGRQAAQVAGVEGRGCGQARDQQQVAEVVHCAAHALRQPTRGQLALAEAPQVEEDECVVGADAAEKNEGCQIDEGEVGHAEGHPVEKEGDQQGAQHPQQYQEREEEGTQVEGDAEEDGNQGQQGVHRVLGQVVSQQLLLEAQVHASDGRVVVREPPGHCEAVQVDSHHGGPLGSGQEEQAVLKGGHLVVGSLGTQKVSVQQEMEELVDSTAPGALGGHLGAVCWLVLSRAQTRGHQGTTVVVDGTGPQKGQCSGCIGLSSVQAGGAVGEHSHIVAQGPAGAALVGFRTLAQSPKVAMGADLYSTQSRRELRVKAGAQVSPAPHLEGRGTPHLEGQGREVS</sequence>
<dbReference type="EMBL" id="AEYP01028180">
    <property type="status" value="NOT_ANNOTATED_CDS"/>
    <property type="molecule type" value="Genomic_DNA"/>
</dbReference>
<proteinExistence type="predicted"/>
<feature type="region of interest" description="Disordered" evidence="1">
    <location>
        <begin position="352"/>
        <end position="377"/>
    </location>
</feature>
<feature type="compositionally biased region" description="Basic and acidic residues" evidence="1">
    <location>
        <begin position="361"/>
        <end position="377"/>
    </location>
</feature>
<evidence type="ECO:0000256" key="1">
    <source>
        <dbReference type="SAM" id="MobiDB-lite"/>
    </source>
</evidence>
<protein>
    <submittedName>
        <fullName evidence="2">Uncharacterized protein</fullName>
    </submittedName>
</protein>
<dbReference type="EMBL" id="AEYP01028181">
    <property type="status" value="NOT_ANNOTATED_CDS"/>
    <property type="molecule type" value="Genomic_DNA"/>
</dbReference>
<feature type="compositionally biased region" description="Basic and acidic residues" evidence="1">
    <location>
        <begin position="117"/>
        <end position="127"/>
    </location>
</feature>
<dbReference type="AlphaFoldDB" id="M3YAL8"/>
<reference evidence="2" key="1">
    <citation type="submission" date="2024-06" db="UniProtKB">
        <authorList>
            <consortium name="Ensembl"/>
        </authorList>
    </citation>
    <scope>IDENTIFICATION</scope>
</reference>